<dbReference type="GO" id="GO:0006307">
    <property type="term" value="P:DNA alkylation repair"/>
    <property type="evidence" value="ECO:0007669"/>
    <property type="project" value="InterPro"/>
</dbReference>
<organism evidence="3 4">
    <name type="scientific">Calocera cornea HHB12733</name>
    <dbReference type="NCBI Taxonomy" id="1353952"/>
    <lineage>
        <taxon>Eukaryota</taxon>
        <taxon>Fungi</taxon>
        <taxon>Dikarya</taxon>
        <taxon>Basidiomycota</taxon>
        <taxon>Agaricomycotina</taxon>
        <taxon>Dacrymycetes</taxon>
        <taxon>Dacrymycetales</taxon>
        <taxon>Dacrymycetaceae</taxon>
        <taxon>Calocera</taxon>
    </lineage>
</organism>
<dbReference type="InParanoid" id="A0A165EJ43"/>
<dbReference type="Pfam" id="PF13532">
    <property type="entry name" value="2OG-FeII_Oxy_2"/>
    <property type="match status" value="1"/>
</dbReference>
<sequence length="249" mass="27864">MPRFSLKLSGISTRGLATSAAVTKPTKVPSSPSKAKKKGTSKWKEGEQVTKEDFVSQYLLPNMPGGEVYYMPTFVDHPTSERWYRALDALDTWYHPTLKVHGKTLTQSRSIAAYSASPDLVVKYSGTTVVMHHPYPDVLLEIQEALQAVLGVEFNHVMLNRYEDGGVSIGRHSDTLENKVIASISLGAERQFILRPREKSAAEPVKLRPADGSLLVMQGDTQVNWKHEIPRETSIKRGRISLTFRQIYP</sequence>
<keyword evidence="4" id="KW-1185">Reference proteome</keyword>
<evidence type="ECO:0000313" key="4">
    <source>
        <dbReference type="Proteomes" id="UP000076842"/>
    </source>
</evidence>
<evidence type="ECO:0000256" key="1">
    <source>
        <dbReference type="SAM" id="MobiDB-lite"/>
    </source>
</evidence>
<dbReference type="InterPro" id="IPR005123">
    <property type="entry name" value="Oxoglu/Fe-dep_dioxygenase_dom"/>
</dbReference>
<dbReference type="GO" id="GO:0051213">
    <property type="term" value="F:dioxygenase activity"/>
    <property type="evidence" value="ECO:0007669"/>
    <property type="project" value="InterPro"/>
</dbReference>
<dbReference type="InterPro" id="IPR032854">
    <property type="entry name" value="ALKBH3"/>
</dbReference>
<feature type="compositionally biased region" description="Low complexity" evidence="1">
    <location>
        <begin position="23"/>
        <end position="33"/>
    </location>
</feature>
<gene>
    <name evidence="3" type="ORF">CALCODRAFT_437771</name>
</gene>
<evidence type="ECO:0000313" key="3">
    <source>
        <dbReference type="EMBL" id="KZT54972.1"/>
    </source>
</evidence>
<dbReference type="Gene3D" id="2.60.120.590">
    <property type="entry name" value="Alpha-ketoglutarate-dependent dioxygenase AlkB-like"/>
    <property type="match status" value="1"/>
</dbReference>
<dbReference type="EMBL" id="KV424003">
    <property type="protein sequence ID" value="KZT54972.1"/>
    <property type="molecule type" value="Genomic_DNA"/>
</dbReference>
<dbReference type="InterPro" id="IPR027450">
    <property type="entry name" value="AlkB-like"/>
</dbReference>
<dbReference type="PANTHER" id="PTHR31212">
    <property type="entry name" value="ALPHA-KETOGLUTARATE-DEPENDENT DIOXYGENASE ALKB HOMOLOG 3"/>
    <property type="match status" value="1"/>
</dbReference>
<dbReference type="InterPro" id="IPR037151">
    <property type="entry name" value="AlkB-like_sf"/>
</dbReference>
<dbReference type="AlphaFoldDB" id="A0A165EJ43"/>
<accession>A0A165EJ43</accession>
<proteinExistence type="predicted"/>
<dbReference type="OrthoDB" id="545910at2759"/>
<evidence type="ECO:0000259" key="2">
    <source>
        <dbReference type="PROSITE" id="PS51471"/>
    </source>
</evidence>
<dbReference type="PROSITE" id="PS51471">
    <property type="entry name" value="FE2OG_OXY"/>
    <property type="match status" value="1"/>
</dbReference>
<name>A0A165EJ43_9BASI</name>
<dbReference type="SUPFAM" id="SSF51197">
    <property type="entry name" value="Clavaminate synthase-like"/>
    <property type="match status" value="1"/>
</dbReference>
<dbReference type="STRING" id="1353952.A0A165EJ43"/>
<feature type="domain" description="Fe2OG dioxygenase" evidence="2">
    <location>
        <begin position="153"/>
        <end position="248"/>
    </location>
</feature>
<feature type="region of interest" description="Disordered" evidence="1">
    <location>
        <begin position="14"/>
        <end position="46"/>
    </location>
</feature>
<dbReference type="Proteomes" id="UP000076842">
    <property type="component" value="Unassembled WGS sequence"/>
</dbReference>
<reference evidence="3 4" key="1">
    <citation type="journal article" date="2016" name="Mol. Biol. Evol.">
        <title>Comparative Genomics of Early-Diverging Mushroom-Forming Fungi Provides Insights into the Origins of Lignocellulose Decay Capabilities.</title>
        <authorList>
            <person name="Nagy L.G."/>
            <person name="Riley R."/>
            <person name="Tritt A."/>
            <person name="Adam C."/>
            <person name="Daum C."/>
            <person name="Floudas D."/>
            <person name="Sun H."/>
            <person name="Yadav J.S."/>
            <person name="Pangilinan J."/>
            <person name="Larsson K.H."/>
            <person name="Matsuura K."/>
            <person name="Barry K."/>
            <person name="Labutti K."/>
            <person name="Kuo R."/>
            <person name="Ohm R.A."/>
            <person name="Bhattacharya S.S."/>
            <person name="Shirouzu T."/>
            <person name="Yoshinaga Y."/>
            <person name="Martin F.M."/>
            <person name="Grigoriev I.V."/>
            <person name="Hibbett D.S."/>
        </authorList>
    </citation>
    <scope>NUCLEOTIDE SEQUENCE [LARGE SCALE GENOMIC DNA]</scope>
    <source>
        <strain evidence="3 4">HHB12733</strain>
    </source>
</reference>
<protein>
    <recommendedName>
        <fullName evidence="2">Fe2OG dioxygenase domain-containing protein</fullName>
    </recommendedName>
</protein>
<dbReference type="PANTHER" id="PTHR31212:SF4">
    <property type="entry name" value="ALPHA-KETOGLUTARATE-DEPENDENT DIOXYGENASE ALKB HOMOLOG 3"/>
    <property type="match status" value="1"/>
</dbReference>